<proteinExistence type="predicted"/>
<comment type="caution">
    <text evidence="2">The sequence shown here is derived from an EMBL/GenBank/DDBJ whole genome shotgun (WGS) entry which is preliminary data.</text>
</comment>
<sequence>CSIECYKIHQTTHANVPFLAATQSIPNGLPPKPPAAVAFTCALNSLVNGGGPSFGTYFLPSIESSADLQTLYTRYPHLQDQLKDIYEAATERLDDQMNDQSFSSDRGDRGRGRGKNRGRGPDGRTAALWSRQKGIKTGIHRLRVLRHLKGEDGDGLREFSKIMNALSKTKVNSHNA</sequence>
<evidence type="ECO:0000313" key="3">
    <source>
        <dbReference type="Proteomes" id="UP000664203"/>
    </source>
</evidence>
<dbReference type="AlphaFoldDB" id="A0A8H3I4E4"/>
<protein>
    <submittedName>
        <fullName evidence="2">Uncharacterized protein</fullName>
    </submittedName>
</protein>
<feature type="region of interest" description="Disordered" evidence="1">
    <location>
        <begin position="93"/>
        <end position="127"/>
    </location>
</feature>
<name>A0A8H3I4E4_9LECA</name>
<evidence type="ECO:0000256" key="1">
    <source>
        <dbReference type="SAM" id="MobiDB-lite"/>
    </source>
</evidence>
<keyword evidence="3" id="KW-1185">Reference proteome</keyword>
<gene>
    <name evidence="2" type="ORF">ALECFALPRED_002755</name>
</gene>
<dbReference type="EMBL" id="CAJPDR010000019">
    <property type="protein sequence ID" value="CAF9906925.1"/>
    <property type="molecule type" value="Genomic_DNA"/>
</dbReference>
<organism evidence="2 3">
    <name type="scientific">Alectoria fallacina</name>
    <dbReference type="NCBI Taxonomy" id="1903189"/>
    <lineage>
        <taxon>Eukaryota</taxon>
        <taxon>Fungi</taxon>
        <taxon>Dikarya</taxon>
        <taxon>Ascomycota</taxon>
        <taxon>Pezizomycotina</taxon>
        <taxon>Lecanoromycetes</taxon>
        <taxon>OSLEUM clade</taxon>
        <taxon>Lecanoromycetidae</taxon>
        <taxon>Lecanorales</taxon>
        <taxon>Lecanorineae</taxon>
        <taxon>Parmeliaceae</taxon>
        <taxon>Alectoria</taxon>
    </lineage>
</organism>
<feature type="non-terminal residue" evidence="2">
    <location>
        <position position="1"/>
    </location>
</feature>
<dbReference type="Proteomes" id="UP000664203">
    <property type="component" value="Unassembled WGS sequence"/>
</dbReference>
<accession>A0A8H3I4E4</accession>
<evidence type="ECO:0000313" key="2">
    <source>
        <dbReference type="EMBL" id="CAF9906925.1"/>
    </source>
</evidence>
<reference evidence="2" key="1">
    <citation type="submission" date="2021-03" db="EMBL/GenBank/DDBJ databases">
        <authorList>
            <person name="Tagirdzhanova G."/>
        </authorList>
    </citation>
    <scope>NUCLEOTIDE SEQUENCE</scope>
</reference>
<dbReference type="OrthoDB" id="18412at2759"/>